<dbReference type="InterPro" id="IPR035965">
    <property type="entry name" value="PAS-like_dom_sf"/>
</dbReference>
<dbReference type="InterPro" id="IPR031621">
    <property type="entry name" value="HisKA_7TM"/>
</dbReference>
<dbReference type="InterPro" id="IPR029787">
    <property type="entry name" value="Nucleotide_cyclase"/>
</dbReference>
<dbReference type="GO" id="GO:0052621">
    <property type="term" value="F:diguanylate cyclase activity"/>
    <property type="evidence" value="ECO:0007669"/>
    <property type="project" value="TreeGrafter"/>
</dbReference>
<keyword evidence="5" id="KW-1185">Reference proteome</keyword>
<dbReference type="Gene3D" id="3.30.450.20">
    <property type="entry name" value="PAS domain"/>
    <property type="match status" value="1"/>
</dbReference>
<dbReference type="PROSITE" id="PS50113">
    <property type="entry name" value="PAC"/>
    <property type="match status" value="1"/>
</dbReference>
<keyword evidence="1" id="KW-0812">Transmembrane</keyword>
<dbReference type="Pfam" id="PF16927">
    <property type="entry name" value="HisKA_7TM"/>
    <property type="match status" value="1"/>
</dbReference>
<dbReference type="InterPro" id="IPR050469">
    <property type="entry name" value="Diguanylate_Cyclase"/>
</dbReference>
<dbReference type="SUPFAM" id="SSF55073">
    <property type="entry name" value="Nucleotide cyclase"/>
    <property type="match status" value="1"/>
</dbReference>
<organism evidence="4 5">
    <name type="scientific">Paenibacillus rhizosphaerae</name>
    <dbReference type="NCBI Taxonomy" id="297318"/>
    <lineage>
        <taxon>Bacteria</taxon>
        <taxon>Bacillati</taxon>
        <taxon>Bacillota</taxon>
        <taxon>Bacilli</taxon>
        <taxon>Bacillales</taxon>
        <taxon>Paenibacillaceae</taxon>
        <taxon>Paenibacillus</taxon>
    </lineage>
</organism>
<dbReference type="AlphaFoldDB" id="A0A1R1F142"/>
<evidence type="ECO:0000313" key="5">
    <source>
        <dbReference type="Proteomes" id="UP000187172"/>
    </source>
</evidence>
<evidence type="ECO:0000313" key="4">
    <source>
        <dbReference type="EMBL" id="OMF57829.1"/>
    </source>
</evidence>
<evidence type="ECO:0000259" key="3">
    <source>
        <dbReference type="PROSITE" id="PS50887"/>
    </source>
</evidence>
<reference evidence="4 5" key="1">
    <citation type="submission" date="2016-11" db="EMBL/GenBank/DDBJ databases">
        <title>Paenibacillus species isolates.</title>
        <authorList>
            <person name="Beno S.M."/>
        </authorList>
    </citation>
    <scope>NUCLEOTIDE SEQUENCE [LARGE SCALE GENOMIC DNA]</scope>
    <source>
        <strain evidence="4 5">FSL R5-0378</strain>
    </source>
</reference>
<dbReference type="PANTHER" id="PTHR45138:SF9">
    <property type="entry name" value="DIGUANYLATE CYCLASE DGCM-RELATED"/>
    <property type="match status" value="1"/>
</dbReference>
<proteinExistence type="predicted"/>
<protein>
    <submittedName>
        <fullName evidence="4">Sensor domain-containing diguanylate cyclase</fullName>
    </submittedName>
</protein>
<dbReference type="Pfam" id="PF00990">
    <property type="entry name" value="GGDEF"/>
    <property type="match status" value="1"/>
</dbReference>
<feature type="transmembrane region" description="Helical" evidence="1">
    <location>
        <begin position="103"/>
        <end position="125"/>
    </location>
</feature>
<evidence type="ECO:0000259" key="2">
    <source>
        <dbReference type="PROSITE" id="PS50113"/>
    </source>
</evidence>
<dbReference type="STRING" id="297318.BK138_04395"/>
<dbReference type="PANTHER" id="PTHR45138">
    <property type="entry name" value="REGULATORY COMPONENTS OF SENSORY TRANSDUCTION SYSTEM"/>
    <property type="match status" value="1"/>
</dbReference>
<feature type="transmembrane region" description="Helical" evidence="1">
    <location>
        <begin position="71"/>
        <end position="91"/>
    </location>
</feature>
<feature type="transmembrane region" description="Helical" evidence="1">
    <location>
        <begin position="209"/>
        <end position="230"/>
    </location>
</feature>
<keyword evidence="1" id="KW-1133">Transmembrane helix</keyword>
<sequence length="572" mass="62461">MGTPYSAVLTLIVSAGVLNLLMGLYALSGRSKLTMVRTFFAFSLLAAIYTFGSALELASGSLEEIKFWIKFEYLGMPFLPPLNLLIIMSYLGMERYLGRRLKITMFIIPAVTLLLVMTNDWHHLYYRDIVLRAGGSSLKADVVGGPWYIIQGAYTFGCMIGGVVLLLRHWRRMPSYRFQLGTMLIGLVLPLAGDFLYLGGQTPEGMDPIPVIMTVTSALYLWALVSKGLFHVAPIARDKLFASMRDGVLVLDRDNRLVDYNPAAGAMIPELGVSSIGEPLEGLWEKHAGGPLLHYDPDTDSGSAADIQELNWHIGERDFNYQIRTSVIRNQGGQPAGRLIVLIDVTEKARLQEELRQLAYYDGLTRIYNRAHFMKLASGLLYDCLKQEEPMSLLLFDIDHFKRINDEFGHDTGDDALMHIVAVCREQLRPEDVFGRYGGEEFVVALPGLSPVEAAGAAERIRASLALQPLETAGGPLSMTASFGAAGLPAAGLARMEAAASAEAGETGPSSAWVRDGGLTAGMEVTSAGVLPIGGGNWPDAELRRLLKLADRALYDAKRAGRDTVRIAAETS</sequence>
<dbReference type="EMBL" id="MRTP01000001">
    <property type="protein sequence ID" value="OMF57829.1"/>
    <property type="molecule type" value="Genomic_DNA"/>
</dbReference>
<gene>
    <name evidence="4" type="ORF">BK138_04395</name>
</gene>
<dbReference type="RefSeq" id="WP_076166366.1">
    <property type="nucleotide sequence ID" value="NZ_MRTP01000001.1"/>
</dbReference>
<keyword evidence="1" id="KW-0472">Membrane</keyword>
<dbReference type="InterPro" id="IPR013656">
    <property type="entry name" value="PAS_4"/>
</dbReference>
<dbReference type="SMART" id="SM00267">
    <property type="entry name" value="GGDEF"/>
    <property type="match status" value="1"/>
</dbReference>
<dbReference type="Proteomes" id="UP000187172">
    <property type="component" value="Unassembled WGS sequence"/>
</dbReference>
<feature type="domain" description="GGDEF" evidence="3">
    <location>
        <begin position="389"/>
        <end position="570"/>
    </location>
</feature>
<feature type="transmembrane region" description="Helical" evidence="1">
    <location>
        <begin position="178"/>
        <end position="197"/>
    </location>
</feature>
<dbReference type="InterPro" id="IPR000700">
    <property type="entry name" value="PAS-assoc_C"/>
</dbReference>
<feature type="transmembrane region" description="Helical" evidence="1">
    <location>
        <begin position="6"/>
        <end position="27"/>
    </location>
</feature>
<dbReference type="NCBIfam" id="TIGR00254">
    <property type="entry name" value="GGDEF"/>
    <property type="match status" value="1"/>
</dbReference>
<feature type="domain" description="PAC" evidence="2">
    <location>
        <begin position="303"/>
        <end position="357"/>
    </location>
</feature>
<dbReference type="PROSITE" id="PS50887">
    <property type="entry name" value="GGDEF"/>
    <property type="match status" value="1"/>
</dbReference>
<accession>A0A1R1F142</accession>
<feature type="transmembrane region" description="Helical" evidence="1">
    <location>
        <begin position="145"/>
        <end position="166"/>
    </location>
</feature>
<comment type="caution">
    <text evidence="4">The sequence shown here is derived from an EMBL/GenBank/DDBJ whole genome shotgun (WGS) entry which is preliminary data.</text>
</comment>
<dbReference type="InterPro" id="IPR000160">
    <property type="entry name" value="GGDEF_dom"/>
</dbReference>
<dbReference type="InterPro" id="IPR043128">
    <property type="entry name" value="Rev_trsase/Diguanyl_cyclase"/>
</dbReference>
<dbReference type="CDD" id="cd01949">
    <property type="entry name" value="GGDEF"/>
    <property type="match status" value="1"/>
</dbReference>
<dbReference type="Pfam" id="PF08448">
    <property type="entry name" value="PAS_4"/>
    <property type="match status" value="1"/>
</dbReference>
<dbReference type="Gene3D" id="3.30.70.270">
    <property type="match status" value="1"/>
</dbReference>
<evidence type="ECO:0000256" key="1">
    <source>
        <dbReference type="SAM" id="Phobius"/>
    </source>
</evidence>
<feature type="transmembrane region" description="Helical" evidence="1">
    <location>
        <begin position="39"/>
        <end position="59"/>
    </location>
</feature>
<name>A0A1R1F142_9BACL</name>
<dbReference type="SUPFAM" id="SSF55785">
    <property type="entry name" value="PYP-like sensor domain (PAS domain)"/>
    <property type="match status" value="1"/>
</dbReference>